<dbReference type="Gene3D" id="1.10.287.470">
    <property type="entry name" value="Helix hairpin bin"/>
    <property type="match status" value="1"/>
</dbReference>
<keyword evidence="3 4" id="KW-0175">Coiled coil</keyword>
<proteinExistence type="inferred from homology"/>
<comment type="similarity">
    <text evidence="2">Belongs to the membrane fusion protein (MFP) (TC 8.A.1) family.</text>
</comment>
<evidence type="ECO:0000256" key="4">
    <source>
        <dbReference type="SAM" id="Coils"/>
    </source>
</evidence>
<dbReference type="EMBL" id="JACRSU010000005">
    <property type="protein sequence ID" value="MBC8541756.1"/>
    <property type="molecule type" value="Genomic_DNA"/>
</dbReference>
<dbReference type="Pfam" id="PF25917">
    <property type="entry name" value="BSH_RND"/>
    <property type="match status" value="1"/>
</dbReference>
<organism evidence="8 9">
    <name type="scientific">Congzhengia minquanensis</name>
    <dbReference type="NCBI Taxonomy" id="2763657"/>
    <lineage>
        <taxon>Bacteria</taxon>
        <taxon>Bacillati</taxon>
        <taxon>Bacillota</taxon>
        <taxon>Clostridia</taxon>
        <taxon>Eubacteriales</taxon>
        <taxon>Oscillospiraceae</taxon>
        <taxon>Congzhengia</taxon>
    </lineage>
</organism>
<dbReference type="Pfam" id="PF25973">
    <property type="entry name" value="BSH_CzcB"/>
    <property type="match status" value="1"/>
</dbReference>
<dbReference type="Proteomes" id="UP000611762">
    <property type="component" value="Unassembled WGS sequence"/>
</dbReference>
<dbReference type="Gene3D" id="2.40.50.100">
    <property type="match status" value="2"/>
</dbReference>
<comment type="subcellular location">
    <subcellularLocation>
        <location evidence="1">Cell envelope</location>
    </subcellularLocation>
</comment>
<feature type="chain" id="PRO_5036966078" evidence="5">
    <location>
        <begin position="25"/>
        <end position="479"/>
    </location>
</feature>
<dbReference type="Gene3D" id="2.40.420.20">
    <property type="match status" value="1"/>
</dbReference>
<dbReference type="PANTHER" id="PTHR32347">
    <property type="entry name" value="EFFLUX SYSTEM COMPONENT YKNX-RELATED"/>
    <property type="match status" value="1"/>
</dbReference>
<evidence type="ECO:0000259" key="6">
    <source>
        <dbReference type="Pfam" id="PF25917"/>
    </source>
</evidence>
<evidence type="ECO:0000313" key="8">
    <source>
        <dbReference type="EMBL" id="MBC8541756.1"/>
    </source>
</evidence>
<dbReference type="RefSeq" id="WP_249313756.1">
    <property type="nucleotide sequence ID" value="NZ_JACRSU010000005.1"/>
</dbReference>
<accession>A0A926DNT1</accession>
<dbReference type="SUPFAM" id="SSF111369">
    <property type="entry name" value="HlyD-like secretion proteins"/>
    <property type="match status" value="2"/>
</dbReference>
<dbReference type="GO" id="GO:0030313">
    <property type="term" value="C:cell envelope"/>
    <property type="evidence" value="ECO:0007669"/>
    <property type="project" value="UniProtKB-SubCell"/>
</dbReference>
<sequence>MKQKKYMAAIAVGLAFLLAATGCGKEKDTETVKLTKGTLQTTVRETGTVVFDDSYTITPLSAGKILSADFEEGDTVTKGQVLYTVDSVDLSNSIEQAKVNLDKANEALKQSRRAAADLTVKAKASGLVTAVYVHVGDYVTPGTKIADIVENNTLKVTLPFSVPEGAISEGESAMLTLQSDGSVVYGTVEKVYESGQGFSGTTRGVNVEITLNNPGALKKGDSVVAAVGGYASLSAATLFSLTEQSVYSTQQGEVKTLSLREGARISAGTAVMTIKNDAVTNAVNNAQLSVKEIQTNIRQLQEKLSDYTLTSPIDGIVIEKKMKEGDIAQPGLALVTLADNGRLYVDAEIDELFIHEIKEGQSTSVTVSDNGQMQYTGRVKRIDDAGTEENGVTYYTVRIELDDFTGLISGMSMDVCINTGEKDTQYLPIGAVAGGKVRVKDGNKFVEKEVQTGIKTDLYIEVISGIDEDMEVLAGGGSK</sequence>
<dbReference type="InterPro" id="IPR050465">
    <property type="entry name" value="UPF0194_transport"/>
</dbReference>
<evidence type="ECO:0000313" key="9">
    <source>
        <dbReference type="Proteomes" id="UP000611762"/>
    </source>
</evidence>
<dbReference type="PANTHER" id="PTHR32347:SF23">
    <property type="entry name" value="BLL5650 PROTEIN"/>
    <property type="match status" value="1"/>
</dbReference>
<evidence type="ECO:0000256" key="1">
    <source>
        <dbReference type="ARBA" id="ARBA00004196"/>
    </source>
</evidence>
<evidence type="ECO:0000256" key="3">
    <source>
        <dbReference type="ARBA" id="ARBA00023054"/>
    </source>
</evidence>
<feature type="signal peptide" evidence="5">
    <location>
        <begin position="1"/>
        <end position="24"/>
    </location>
</feature>
<dbReference type="PROSITE" id="PS51257">
    <property type="entry name" value="PROKAR_LIPOPROTEIN"/>
    <property type="match status" value="1"/>
</dbReference>
<dbReference type="AlphaFoldDB" id="A0A926DNT1"/>
<comment type="caution">
    <text evidence="8">The sequence shown here is derived from an EMBL/GenBank/DDBJ whole genome shotgun (WGS) entry which is preliminary data.</text>
</comment>
<name>A0A926DNT1_9FIRM</name>
<dbReference type="InterPro" id="IPR006143">
    <property type="entry name" value="RND_pump_MFP"/>
</dbReference>
<feature type="coiled-coil region" evidence="4">
    <location>
        <begin position="283"/>
        <end position="310"/>
    </location>
</feature>
<evidence type="ECO:0000259" key="7">
    <source>
        <dbReference type="Pfam" id="PF25973"/>
    </source>
</evidence>
<protein>
    <submittedName>
        <fullName evidence="8">Efflux RND transporter periplasmic adaptor subunit</fullName>
    </submittedName>
</protein>
<feature type="domain" description="Multidrug resistance protein MdtA-like barrel-sandwich hybrid" evidence="6">
    <location>
        <begin position="56"/>
        <end position="149"/>
    </location>
</feature>
<evidence type="ECO:0000256" key="2">
    <source>
        <dbReference type="ARBA" id="ARBA00009477"/>
    </source>
</evidence>
<reference evidence="8" key="1">
    <citation type="submission" date="2020-08" db="EMBL/GenBank/DDBJ databases">
        <title>Genome public.</title>
        <authorList>
            <person name="Liu C."/>
            <person name="Sun Q."/>
        </authorList>
    </citation>
    <scope>NUCLEOTIDE SEQUENCE</scope>
    <source>
        <strain evidence="8">H8</strain>
    </source>
</reference>
<dbReference type="InterPro" id="IPR058647">
    <property type="entry name" value="BSH_CzcB-like"/>
</dbReference>
<evidence type="ECO:0000256" key="5">
    <source>
        <dbReference type="SAM" id="SignalP"/>
    </source>
</evidence>
<keyword evidence="9" id="KW-1185">Reference proteome</keyword>
<gene>
    <name evidence="8" type="ORF">H8698_12280</name>
</gene>
<dbReference type="Gene3D" id="2.40.30.170">
    <property type="match status" value="1"/>
</dbReference>
<dbReference type="InterPro" id="IPR058625">
    <property type="entry name" value="MdtA-like_BSH"/>
</dbReference>
<feature type="coiled-coil region" evidence="4">
    <location>
        <begin position="87"/>
        <end position="121"/>
    </location>
</feature>
<feature type="domain" description="CzcB-like barrel-sandwich hybrid" evidence="7">
    <location>
        <begin position="245"/>
        <end position="339"/>
    </location>
</feature>
<dbReference type="GO" id="GO:0016020">
    <property type="term" value="C:membrane"/>
    <property type="evidence" value="ECO:0007669"/>
    <property type="project" value="InterPro"/>
</dbReference>
<dbReference type="GO" id="GO:0022857">
    <property type="term" value="F:transmembrane transporter activity"/>
    <property type="evidence" value="ECO:0007669"/>
    <property type="project" value="InterPro"/>
</dbReference>
<dbReference type="NCBIfam" id="TIGR01730">
    <property type="entry name" value="RND_mfp"/>
    <property type="match status" value="1"/>
</dbReference>
<keyword evidence="5" id="KW-0732">Signal</keyword>